<evidence type="ECO:0008006" key="4">
    <source>
        <dbReference type="Google" id="ProtNLM"/>
    </source>
</evidence>
<feature type="region of interest" description="Disordered" evidence="1">
    <location>
        <begin position="135"/>
        <end position="157"/>
    </location>
</feature>
<evidence type="ECO:0000313" key="3">
    <source>
        <dbReference type="Proteomes" id="UP000770717"/>
    </source>
</evidence>
<evidence type="ECO:0000256" key="1">
    <source>
        <dbReference type="SAM" id="MobiDB-lite"/>
    </source>
</evidence>
<feature type="compositionally biased region" description="Low complexity" evidence="1">
    <location>
        <begin position="97"/>
        <end position="111"/>
    </location>
</feature>
<dbReference type="Pfam" id="PF15671">
    <property type="entry name" value="PRR18"/>
    <property type="match status" value="2"/>
</dbReference>
<sequence>MSLPPIPPHHRPQLGRPTERRASPHQPAMDQQDLANSWPSATLRRHRANTGQRGEPVHPVRRFLQQVPREVTRSYESVIHPRPSARREQPGEHRGSRAPPQEAAAPRQEAPLSLRLTPEAVLVIQKRSLERQRSAGARRVFASSGGRCPRSSVQRSPPDVRQLLKISLLNDQHRYDDMEYEDERWSRDGHDGLVRKCTEWLQGIELATGQGGSLRDKLQALPHLNTW</sequence>
<dbReference type="AlphaFoldDB" id="A0A8J6FS59"/>
<reference evidence="2" key="1">
    <citation type="thesis" date="2020" institute="ProQuest LLC" country="789 East Eisenhower Parkway, Ann Arbor, MI, USA">
        <title>Comparative Genomics and Chromosome Evolution.</title>
        <authorList>
            <person name="Mudd A.B."/>
        </authorList>
    </citation>
    <scope>NUCLEOTIDE SEQUENCE</scope>
    <source>
        <strain evidence="2">HN-11 Male</strain>
        <tissue evidence="2">Kidney and liver</tissue>
    </source>
</reference>
<protein>
    <recommendedName>
        <fullName evidence="4">Proline-rich protein 18</fullName>
    </recommendedName>
</protein>
<keyword evidence="3" id="KW-1185">Reference proteome</keyword>
<dbReference type="InterPro" id="IPR031369">
    <property type="entry name" value="PRR18"/>
</dbReference>
<gene>
    <name evidence="2" type="ORF">GDO78_001497</name>
</gene>
<dbReference type="OrthoDB" id="8963734at2759"/>
<feature type="region of interest" description="Disordered" evidence="1">
    <location>
        <begin position="1"/>
        <end position="112"/>
    </location>
</feature>
<name>A0A8J6FS59_ELECQ</name>
<dbReference type="Proteomes" id="UP000770717">
    <property type="component" value="Unassembled WGS sequence"/>
</dbReference>
<accession>A0A8J6FS59</accession>
<comment type="caution">
    <text evidence="2">The sequence shown here is derived from an EMBL/GenBank/DDBJ whole genome shotgun (WGS) entry which is preliminary data.</text>
</comment>
<feature type="compositionally biased region" description="Basic and acidic residues" evidence="1">
    <location>
        <begin position="85"/>
        <end position="95"/>
    </location>
</feature>
<organism evidence="2 3">
    <name type="scientific">Eleutherodactylus coqui</name>
    <name type="common">Puerto Rican coqui</name>
    <dbReference type="NCBI Taxonomy" id="57060"/>
    <lineage>
        <taxon>Eukaryota</taxon>
        <taxon>Metazoa</taxon>
        <taxon>Chordata</taxon>
        <taxon>Craniata</taxon>
        <taxon>Vertebrata</taxon>
        <taxon>Euteleostomi</taxon>
        <taxon>Amphibia</taxon>
        <taxon>Batrachia</taxon>
        <taxon>Anura</taxon>
        <taxon>Neobatrachia</taxon>
        <taxon>Hyloidea</taxon>
        <taxon>Eleutherodactylidae</taxon>
        <taxon>Eleutherodactylinae</taxon>
        <taxon>Eleutherodactylus</taxon>
        <taxon>Eleutherodactylus</taxon>
    </lineage>
</organism>
<evidence type="ECO:0000313" key="2">
    <source>
        <dbReference type="EMBL" id="KAG9493643.1"/>
    </source>
</evidence>
<proteinExistence type="predicted"/>
<dbReference type="EMBL" id="WNTK01000001">
    <property type="protein sequence ID" value="KAG9493643.1"/>
    <property type="molecule type" value="Genomic_DNA"/>
</dbReference>